<dbReference type="Proteomes" id="UP000006038">
    <property type="component" value="Chromosome 9"/>
</dbReference>
<feature type="domain" description="Calmodulin binding protein-like N-terminal" evidence="2">
    <location>
        <begin position="101"/>
        <end position="255"/>
    </location>
</feature>
<dbReference type="HOGENOM" id="CLU_031504_0_0_1"/>
<dbReference type="GO" id="GO:0005516">
    <property type="term" value="F:calmodulin binding"/>
    <property type="evidence" value="ECO:0007669"/>
    <property type="project" value="InterPro"/>
</dbReference>
<accession>J3MWF2</accession>
<name>J3MWF2_ORYBR</name>
<evidence type="ECO:0000259" key="3">
    <source>
        <dbReference type="Pfam" id="PF20451"/>
    </source>
</evidence>
<evidence type="ECO:0008006" key="6">
    <source>
        <dbReference type="Google" id="ProtNLM"/>
    </source>
</evidence>
<reference evidence="4" key="2">
    <citation type="submission" date="2013-04" db="UniProtKB">
        <authorList>
            <consortium name="EnsemblPlants"/>
        </authorList>
    </citation>
    <scope>IDENTIFICATION</scope>
</reference>
<dbReference type="PANTHER" id="PTHR31713">
    <property type="entry name" value="OS02G0177800 PROTEIN"/>
    <property type="match status" value="1"/>
</dbReference>
<dbReference type="AlphaFoldDB" id="J3MWF2"/>
<protein>
    <recommendedName>
        <fullName evidence="6">Calmodulin-binding protein-like</fullName>
    </recommendedName>
</protein>
<dbReference type="InterPro" id="IPR046830">
    <property type="entry name" value="Calmod_bind_M"/>
</dbReference>
<dbReference type="GO" id="GO:0005634">
    <property type="term" value="C:nucleus"/>
    <property type="evidence" value="ECO:0007669"/>
    <property type="project" value="TreeGrafter"/>
</dbReference>
<feature type="domain" description="Calmodulin binding protein central" evidence="3">
    <location>
        <begin position="268"/>
        <end position="331"/>
    </location>
</feature>
<feature type="region of interest" description="Disordered" evidence="1">
    <location>
        <begin position="1"/>
        <end position="31"/>
    </location>
</feature>
<dbReference type="PANTHER" id="PTHR31713:SF100">
    <property type="entry name" value="CALMODULIN-BINDING PROTEIN 60 B"/>
    <property type="match status" value="1"/>
</dbReference>
<dbReference type="Pfam" id="PF07887">
    <property type="entry name" value="Calmodulin_bind"/>
    <property type="match status" value="1"/>
</dbReference>
<dbReference type="InterPro" id="IPR012416">
    <property type="entry name" value="CBP60"/>
</dbReference>
<dbReference type="eggNOG" id="ENOG502QR87">
    <property type="taxonomic scope" value="Eukaryota"/>
</dbReference>
<feature type="compositionally biased region" description="Basic and acidic residues" evidence="1">
    <location>
        <begin position="14"/>
        <end position="30"/>
    </location>
</feature>
<dbReference type="GO" id="GO:0043565">
    <property type="term" value="F:sequence-specific DNA binding"/>
    <property type="evidence" value="ECO:0007669"/>
    <property type="project" value="TreeGrafter"/>
</dbReference>
<evidence type="ECO:0000259" key="2">
    <source>
        <dbReference type="Pfam" id="PF07887"/>
    </source>
</evidence>
<dbReference type="GO" id="GO:0080142">
    <property type="term" value="P:regulation of salicylic acid biosynthetic process"/>
    <property type="evidence" value="ECO:0007669"/>
    <property type="project" value="TreeGrafter"/>
</dbReference>
<evidence type="ECO:0000313" key="4">
    <source>
        <dbReference type="EnsemblPlants" id="OB09G13310.1"/>
    </source>
</evidence>
<dbReference type="OMA" id="KPNDEVW"/>
<dbReference type="GO" id="GO:0003700">
    <property type="term" value="F:DNA-binding transcription factor activity"/>
    <property type="evidence" value="ECO:0007669"/>
    <property type="project" value="TreeGrafter"/>
</dbReference>
<dbReference type="InterPro" id="IPR046831">
    <property type="entry name" value="Calmodulin_bind_N"/>
</dbReference>
<gene>
    <name evidence="4" type="primary">LOC102707895</name>
</gene>
<dbReference type="Pfam" id="PF20451">
    <property type="entry name" value="Calmod_bind_M"/>
    <property type="match status" value="1"/>
</dbReference>
<reference evidence="4" key="1">
    <citation type="journal article" date="2013" name="Nat. Commun.">
        <title>Whole-genome sequencing of Oryza brachyantha reveals mechanisms underlying Oryza genome evolution.</title>
        <authorList>
            <person name="Chen J."/>
            <person name="Huang Q."/>
            <person name="Gao D."/>
            <person name="Wang J."/>
            <person name="Lang Y."/>
            <person name="Liu T."/>
            <person name="Li B."/>
            <person name="Bai Z."/>
            <person name="Luis Goicoechea J."/>
            <person name="Liang C."/>
            <person name="Chen C."/>
            <person name="Zhang W."/>
            <person name="Sun S."/>
            <person name="Liao Y."/>
            <person name="Zhang X."/>
            <person name="Yang L."/>
            <person name="Song C."/>
            <person name="Wang M."/>
            <person name="Shi J."/>
            <person name="Liu G."/>
            <person name="Liu J."/>
            <person name="Zhou H."/>
            <person name="Zhou W."/>
            <person name="Yu Q."/>
            <person name="An N."/>
            <person name="Chen Y."/>
            <person name="Cai Q."/>
            <person name="Wang B."/>
            <person name="Liu B."/>
            <person name="Min J."/>
            <person name="Huang Y."/>
            <person name="Wu H."/>
            <person name="Li Z."/>
            <person name="Zhang Y."/>
            <person name="Yin Y."/>
            <person name="Song W."/>
            <person name="Jiang J."/>
            <person name="Jackson S.A."/>
            <person name="Wing R.A."/>
            <person name="Wang J."/>
            <person name="Chen M."/>
        </authorList>
    </citation>
    <scope>NUCLEOTIDE SEQUENCE [LARGE SCALE GENOMIC DNA]</scope>
    <source>
        <strain evidence="4">cv. IRGC 101232</strain>
    </source>
</reference>
<keyword evidence="5" id="KW-1185">Reference proteome</keyword>
<organism evidence="4">
    <name type="scientific">Oryza brachyantha</name>
    <name type="common">malo sina</name>
    <dbReference type="NCBI Taxonomy" id="4533"/>
    <lineage>
        <taxon>Eukaryota</taxon>
        <taxon>Viridiplantae</taxon>
        <taxon>Streptophyta</taxon>
        <taxon>Embryophyta</taxon>
        <taxon>Tracheophyta</taxon>
        <taxon>Spermatophyta</taxon>
        <taxon>Magnoliopsida</taxon>
        <taxon>Liliopsida</taxon>
        <taxon>Poales</taxon>
        <taxon>Poaceae</taxon>
        <taxon>BOP clade</taxon>
        <taxon>Oryzoideae</taxon>
        <taxon>Oryzeae</taxon>
        <taxon>Oryzinae</taxon>
        <taxon>Oryza</taxon>
    </lineage>
</organism>
<sequence>MSGDHQGFMAFGRIRADEQEEEDRRPEAKRMRQTMPSFVPITRGAIAAEKIRKLSLGLEPFFRKAVQEELERSLSKHGHLLNSPHRSPPLLVNSVDPSPSLKLAFAKPLLLPIFTNNKLVDVDRDPLQIHLLDMNMSTNTSHHLGLAIGLGVVVLDGDFSHDDSDREGWSSDEFSGAVVKERQGRRPLLVGTLSGVAMDGRRGVAVIDDVVFTDNSSWTRSRRFRIGVRAMAGSGPGPGPRIREAVSESFVVKDHRGELYKKHFPPKPNDEVWRLKNIRKDGPIHKRLESEHVCDVQGFLNLHDTNPAKLKKLVVMSDRLWKATLHHAKTCDFGAVETIQVEQCSVQSYQNWDQLEEAVTSRAASDAENGLVASRNLDQAHEASLNTPDLHSLSLQAEEMSTITGPHCKCRDQLDSQDPLAAVTEDAAMWSPCIWMEQQQFSVGPELI</sequence>
<proteinExistence type="predicted"/>
<evidence type="ECO:0000256" key="1">
    <source>
        <dbReference type="SAM" id="MobiDB-lite"/>
    </source>
</evidence>
<dbReference type="STRING" id="4533.J3MWF2"/>
<dbReference type="Gramene" id="OB09G13310.1">
    <property type="protein sequence ID" value="OB09G13310.1"/>
    <property type="gene ID" value="OB09G13310"/>
</dbReference>
<dbReference type="EnsemblPlants" id="OB09G13310.1">
    <property type="protein sequence ID" value="OB09G13310.1"/>
    <property type="gene ID" value="OB09G13310"/>
</dbReference>
<evidence type="ECO:0000313" key="5">
    <source>
        <dbReference type="Proteomes" id="UP000006038"/>
    </source>
</evidence>